<gene>
    <name evidence="2" type="ORF">Solumvirus2_21</name>
</gene>
<feature type="transmembrane region" description="Helical" evidence="1">
    <location>
        <begin position="67"/>
        <end position="95"/>
    </location>
</feature>
<accession>A0A3G5AHZ9</accession>
<evidence type="ECO:0000256" key="1">
    <source>
        <dbReference type="SAM" id="Phobius"/>
    </source>
</evidence>
<name>A0A3G5AHZ9_9VIRU</name>
<keyword evidence="1" id="KW-0472">Membrane</keyword>
<keyword evidence="1" id="KW-1133">Transmembrane helix</keyword>
<feature type="transmembrane region" description="Helical" evidence="1">
    <location>
        <begin position="115"/>
        <end position="136"/>
    </location>
</feature>
<evidence type="ECO:0000313" key="2">
    <source>
        <dbReference type="EMBL" id="AYV86214.1"/>
    </source>
</evidence>
<proteinExistence type="predicted"/>
<dbReference type="EMBL" id="MK072499">
    <property type="protein sequence ID" value="AYV86214.1"/>
    <property type="molecule type" value="Genomic_DNA"/>
</dbReference>
<protein>
    <submittedName>
        <fullName evidence="2">Uncharacterized protein</fullName>
    </submittedName>
</protein>
<reference evidence="2" key="1">
    <citation type="submission" date="2018-10" db="EMBL/GenBank/DDBJ databases">
        <title>Hidden diversity of soil giant viruses.</title>
        <authorList>
            <person name="Schulz F."/>
            <person name="Alteio L."/>
            <person name="Goudeau D."/>
            <person name="Ryan E.M."/>
            <person name="Malmstrom R.R."/>
            <person name="Blanchard J."/>
            <person name="Woyke T."/>
        </authorList>
    </citation>
    <scope>NUCLEOTIDE SEQUENCE</scope>
    <source>
        <strain evidence="2">SMV1</strain>
    </source>
</reference>
<feature type="transmembrane region" description="Helical" evidence="1">
    <location>
        <begin position="36"/>
        <end position="55"/>
    </location>
</feature>
<keyword evidence="1" id="KW-0812">Transmembrane</keyword>
<organism evidence="2">
    <name type="scientific">Solumvirus sp</name>
    <dbReference type="NCBI Taxonomy" id="2487773"/>
    <lineage>
        <taxon>Viruses</taxon>
        <taxon>Pithoviruses</taxon>
    </lineage>
</organism>
<sequence length="146" mass="16620">MSTIHIPDPGSSDTYKDLVDTSKERLQSLLDLIQDVFIYGVLGFISGSIIERIFAPEDVNIVKSHSTFVLILLIFLQLIVDAIAIFYINLFITALPRFTNIARHTRRDKMNEIDVVGSVVISLIFFGTQTTLILRIRELVNRLKIR</sequence>